<comment type="catalytic activity">
    <reaction evidence="6">
        <text>2 R'C(R)SH + O2 = R'C(R)S-S(R)CR' + H2O2</text>
        <dbReference type="Rhea" id="RHEA:17357"/>
        <dbReference type="ChEBI" id="CHEBI:15379"/>
        <dbReference type="ChEBI" id="CHEBI:16240"/>
        <dbReference type="ChEBI" id="CHEBI:16520"/>
        <dbReference type="ChEBI" id="CHEBI:17412"/>
        <dbReference type="EC" id="1.8.3.2"/>
    </reaction>
</comment>
<dbReference type="Proteomes" id="UP001146120">
    <property type="component" value="Unassembled WGS sequence"/>
</dbReference>
<evidence type="ECO:0000256" key="4">
    <source>
        <dbReference type="ARBA" id="ARBA00023002"/>
    </source>
</evidence>
<dbReference type="PANTHER" id="PTHR12645:SF0">
    <property type="entry name" value="FAD-LINKED SULFHYDRYL OXIDASE ALR"/>
    <property type="match status" value="1"/>
</dbReference>
<keyword evidence="3 6" id="KW-0274">FAD</keyword>
<keyword evidence="10" id="KW-1185">Reference proteome</keyword>
<protein>
    <recommendedName>
        <fullName evidence="6">Sulfhydryl oxidase</fullName>
        <ecNumber evidence="6">1.8.3.2</ecNumber>
    </recommendedName>
</protein>
<dbReference type="GO" id="GO:0050660">
    <property type="term" value="F:flavin adenine dinucleotide binding"/>
    <property type="evidence" value="ECO:0007669"/>
    <property type="project" value="TreeGrafter"/>
</dbReference>
<dbReference type="InterPro" id="IPR036774">
    <property type="entry name" value="ERV/ALR_sulphydryl_oxid_sf"/>
</dbReference>
<evidence type="ECO:0000256" key="3">
    <source>
        <dbReference type="ARBA" id="ARBA00022827"/>
    </source>
</evidence>
<keyword evidence="5" id="KW-1015">Disulfide bond</keyword>
<name>A0AAV2ZCY7_9STRA</name>
<dbReference type="EC" id="1.8.3.2" evidence="6"/>
<feature type="domain" description="ERV/ALR sulfhydryl oxidase" evidence="8">
    <location>
        <begin position="76"/>
        <end position="178"/>
    </location>
</feature>
<dbReference type="EMBL" id="DAKRPA010000019">
    <property type="protein sequence ID" value="DBA03422.1"/>
    <property type="molecule type" value="Genomic_DNA"/>
</dbReference>
<evidence type="ECO:0000313" key="9">
    <source>
        <dbReference type="EMBL" id="DBA03422.1"/>
    </source>
</evidence>
<evidence type="ECO:0000313" key="10">
    <source>
        <dbReference type="Proteomes" id="UP001146120"/>
    </source>
</evidence>
<evidence type="ECO:0000256" key="6">
    <source>
        <dbReference type="RuleBase" id="RU371123"/>
    </source>
</evidence>
<gene>
    <name evidence="9" type="ORF">N0F65_002830</name>
</gene>
<sequence length="204" mass="22595">MRHSNRAPSTHLRSTEHAINATKMVEADPNCVEPACKSKVDMFRSFMGKPGAKKSADGAAAAKPATESVPAPPVDCPLEREELGNATWGLLHSMGVYYPENPSKEYQQKAKTFIEALTLMYPCTHCAADFQEEIKKSPPKVDSRTSLSMWLCEQHNAVNKKIGKPLFECTMKNLDERWRKGRPACWGEDGDAEAIPSTLGQDKD</sequence>
<comment type="cofactor">
    <cofactor evidence="1 6">
        <name>FAD</name>
        <dbReference type="ChEBI" id="CHEBI:57692"/>
    </cofactor>
</comment>
<organism evidence="9 10">
    <name type="scientific">Lagenidium giganteum</name>
    <dbReference type="NCBI Taxonomy" id="4803"/>
    <lineage>
        <taxon>Eukaryota</taxon>
        <taxon>Sar</taxon>
        <taxon>Stramenopiles</taxon>
        <taxon>Oomycota</taxon>
        <taxon>Peronosporomycetes</taxon>
        <taxon>Pythiales</taxon>
        <taxon>Pythiaceae</taxon>
    </lineage>
</organism>
<dbReference type="FunFam" id="1.20.120.310:FF:000002">
    <property type="entry name" value="Sulfhydryl oxidase"/>
    <property type="match status" value="1"/>
</dbReference>
<evidence type="ECO:0000259" key="8">
    <source>
        <dbReference type="PROSITE" id="PS51324"/>
    </source>
</evidence>
<dbReference type="GO" id="GO:0016971">
    <property type="term" value="F:flavin-dependent sulfhydryl oxidase activity"/>
    <property type="evidence" value="ECO:0007669"/>
    <property type="project" value="InterPro"/>
</dbReference>
<feature type="region of interest" description="Disordered" evidence="7">
    <location>
        <begin position="53"/>
        <end position="74"/>
    </location>
</feature>
<accession>A0AAV2ZCY7</accession>
<dbReference type="InterPro" id="IPR039799">
    <property type="entry name" value="ALR/ERV"/>
</dbReference>
<dbReference type="InterPro" id="IPR017905">
    <property type="entry name" value="ERV/ALR_sulphydryl_oxidase"/>
</dbReference>
<dbReference type="AlphaFoldDB" id="A0AAV2ZCY7"/>
<dbReference type="GO" id="GO:0005739">
    <property type="term" value="C:mitochondrion"/>
    <property type="evidence" value="ECO:0007669"/>
    <property type="project" value="TreeGrafter"/>
</dbReference>
<evidence type="ECO:0000256" key="2">
    <source>
        <dbReference type="ARBA" id="ARBA00022630"/>
    </source>
</evidence>
<dbReference type="Gene3D" id="1.20.120.310">
    <property type="entry name" value="ERV/ALR sulfhydryl oxidase domain"/>
    <property type="match status" value="1"/>
</dbReference>
<dbReference type="Pfam" id="PF04777">
    <property type="entry name" value="Evr1_Alr"/>
    <property type="match status" value="1"/>
</dbReference>
<comment type="caution">
    <text evidence="9">The sequence shown here is derived from an EMBL/GenBank/DDBJ whole genome shotgun (WGS) entry which is preliminary data.</text>
</comment>
<reference evidence="9" key="1">
    <citation type="submission" date="2022-11" db="EMBL/GenBank/DDBJ databases">
        <authorList>
            <person name="Morgan W.R."/>
            <person name="Tartar A."/>
        </authorList>
    </citation>
    <scope>NUCLEOTIDE SEQUENCE</scope>
    <source>
        <strain evidence="9">ARSEF 373</strain>
    </source>
</reference>
<keyword evidence="4 6" id="KW-0560">Oxidoreductase</keyword>
<dbReference type="SUPFAM" id="SSF69000">
    <property type="entry name" value="FAD-dependent thiol oxidase"/>
    <property type="match status" value="1"/>
</dbReference>
<reference evidence="9" key="2">
    <citation type="journal article" date="2023" name="Microbiol Resour">
        <title>Decontamination and Annotation of the Draft Genome Sequence of the Oomycete Lagenidium giganteum ARSEF 373.</title>
        <authorList>
            <person name="Morgan W.R."/>
            <person name="Tartar A."/>
        </authorList>
    </citation>
    <scope>NUCLEOTIDE SEQUENCE</scope>
    <source>
        <strain evidence="9">ARSEF 373</strain>
    </source>
</reference>
<dbReference type="PROSITE" id="PS51324">
    <property type="entry name" value="ERV_ALR"/>
    <property type="match status" value="1"/>
</dbReference>
<evidence type="ECO:0000256" key="1">
    <source>
        <dbReference type="ARBA" id="ARBA00001974"/>
    </source>
</evidence>
<dbReference type="PANTHER" id="PTHR12645">
    <property type="entry name" value="ALR/ERV"/>
    <property type="match status" value="1"/>
</dbReference>
<evidence type="ECO:0000256" key="5">
    <source>
        <dbReference type="ARBA" id="ARBA00023157"/>
    </source>
</evidence>
<evidence type="ECO:0000256" key="7">
    <source>
        <dbReference type="SAM" id="MobiDB-lite"/>
    </source>
</evidence>
<keyword evidence="2 6" id="KW-0285">Flavoprotein</keyword>
<proteinExistence type="predicted"/>